<dbReference type="OrthoDB" id="4463103at2"/>
<dbReference type="AlphaFoldDB" id="A0A1H3RNF5"/>
<reference evidence="2 3" key="1">
    <citation type="submission" date="2016-10" db="EMBL/GenBank/DDBJ databases">
        <authorList>
            <person name="de Groot N.N."/>
        </authorList>
    </citation>
    <scope>NUCLEOTIDE SEQUENCE [LARGE SCALE GENOMIC DNA]</scope>
    <source>
        <strain evidence="2 3">CPCC 202699</strain>
    </source>
</reference>
<evidence type="ECO:0008006" key="4">
    <source>
        <dbReference type="Google" id="ProtNLM"/>
    </source>
</evidence>
<feature type="transmembrane region" description="Helical" evidence="1">
    <location>
        <begin position="125"/>
        <end position="146"/>
    </location>
</feature>
<keyword evidence="1" id="KW-0472">Membrane</keyword>
<evidence type="ECO:0000313" key="2">
    <source>
        <dbReference type="EMBL" id="SDZ27284.1"/>
    </source>
</evidence>
<name>A0A1H3RNF5_9PSEU</name>
<feature type="transmembrane region" description="Helical" evidence="1">
    <location>
        <begin position="88"/>
        <end position="105"/>
    </location>
</feature>
<keyword evidence="1" id="KW-0812">Transmembrane</keyword>
<sequence length="180" mass="19127">MSGVTQIVLIVAVIGYVLVRRMAGQPAEAKRMLVLPAILVVIGLSDIGSVTRSGIALTFLVVTTALGVALGALRGLSIRLYHQDGLVFMRYTWVTVLLWVANIGVKVGSGALLAALDKGTDSNNAMFVSLGLGLLAEGVVVLAKALRSDHQIVWKTGKDGAPHERSPFLDDLQRRASRRG</sequence>
<organism evidence="2 3">
    <name type="scientific">Amycolatopsis xylanica</name>
    <dbReference type="NCBI Taxonomy" id="589385"/>
    <lineage>
        <taxon>Bacteria</taxon>
        <taxon>Bacillati</taxon>
        <taxon>Actinomycetota</taxon>
        <taxon>Actinomycetes</taxon>
        <taxon>Pseudonocardiales</taxon>
        <taxon>Pseudonocardiaceae</taxon>
        <taxon>Amycolatopsis</taxon>
    </lineage>
</organism>
<accession>A0A1H3RNF5</accession>
<feature type="transmembrane region" description="Helical" evidence="1">
    <location>
        <begin position="32"/>
        <end position="49"/>
    </location>
</feature>
<evidence type="ECO:0000313" key="3">
    <source>
        <dbReference type="Proteomes" id="UP000199515"/>
    </source>
</evidence>
<keyword evidence="1" id="KW-1133">Transmembrane helix</keyword>
<evidence type="ECO:0000256" key="1">
    <source>
        <dbReference type="SAM" id="Phobius"/>
    </source>
</evidence>
<dbReference type="EMBL" id="FNON01000011">
    <property type="protein sequence ID" value="SDZ27284.1"/>
    <property type="molecule type" value="Genomic_DNA"/>
</dbReference>
<proteinExistence type="predicted"/>
<keyword evidence="3" id="KW-1185">Reference proteome</keyword>
<dbReference type="Proteomes" id="UP000199515">
    <property type="component" value="Unassembled WGS sequence"/>
</dbReference>
<dbReference type="RefSeq" id="WP_091298085.1">
    <property type="nucleotide sequence ID" value="NZ_FNON01000011.1"/>
</dbReference>
<feature type="transmembrane region" description="Helical" evidence="1">
    <location>
        <begin position="55"/>
        <end position="76"/>
    </location>
</feature>
<protein>
    <recommendedName>
        <fullName evidence="4">DUF1453 domain-containing protein</fullName>
    </recommendedName>
</protein>
<feature type="transmembrane region" description="Helical" evidence="1">
    <location>
        <begin position="6"/>
        <end position="23"/>
    </location>
</feature>
<gene>
    <name evidence="2" type="ORF">SAMN05421504_111224</name>
</gene>
<dbReference type="STRING" id="589385.SAMN05421504_111224"/>